<evidence type="ECO:0000313" key="1">
    <source>
        <dbReference type="EMBL" id="VBA37819.1"/>
    </source>
</evidence>
<dbReference type="Proteomes" id="UP000267289">
    <property type="component" value="Unassembled WGS sequence"/>
</dbReference>
<gene>
    <name evidence="1" type="ORF">LAUMK13_01813</name>
</gene>
<accession>A0A498PYF5</accession>
<organism evidence="1 2">
    <name type="scientific">Mycobacterium innocens</name>
    <dbReference type="NCBI Taxonomy" id="2341083"/>
    <lineage>
        <taxon>Bacteria</taxon>
        <taxon>Bacillati</taxon>
        <taxon>Actinomycetota</taxon>
        <taxon>Actinomycetes</taxon>
        <taxon>Mycobacteriales</taxon>
        <taxon>Mycobacteriaceae</taxon>
        <taxon>Mycobacterium</taxon>
    </lineage>
</organism>
<proteinExistence type="predicted"/>
<keyword evidence="2" id="KW-1185">Reference proteome</keyword>
<sequence length="186" mass="19635">MPRGSPSHVIFFDRGTSPTIARVSVYSSPSPSAIAESTAFSWFSNVSPLIGVTFARRALASWIFNTVASSSSFLTKSLWLVSKCSVNMCCCAWSSAVCFDIGDVGSLGSNCFTAWAIRSLVPAITLASRAVPNLSSTGCSRSNNSGFSPLKIRRNSALRPFVATETDSLNSLRLASSASTMALLAS</sequence>
<evidence type="ECO:0000313" key="2">
    <source>
        <dbReference type="Proteomes" id="UP000267289"/>
    </source>
</evidence>
<dbReference type="EMBL" id="UPHQ01000077">
    <property type="protein sequence ID" value="VBA37819.1"/>
    <property type="molecule type" value="Genomic_DNA"/>
</dbReference>
<dbReference type="AlphaFoldDB" id="A0A498PYF5"/>
<reference evidence="1 2" key="1">
    <citation type="submission" date="2018-09" db="EMBL/GenBank/DDBJ databases">
        <authorList>
            <person name="Tagini F."/>
        </authorList>
    </citation>
    <scope>NUCLEOTIDE SEQUENCE [LARGE SCALE GENOMIC DNA]</scope>
    <source>
        <strain evidence="1 2">MK13</strain>
    </source>
</reference>
<protein>
    <submittedName>
        <fullName evidence="1">Uncharacterized protein</fullName>
    </submittedName>
</protein>
<name>A0A498PYF5_9MYCO</name>